<sequence length="520" mass="58870">MQLTMAWKMAPIPYPAIFPWQLISLFNQLNPYIMKKTWLPIVCFFACLVLSCSKDYFDRYPTDLPAVDNFFTDEVSIRQVLNDAYYSLRGSYRYNFVFGDLAADGVYDSKFNNSSAHITINESNVVADNMIVSATWDSSYATIARANLVLNNIGNIDMDNEKKSRYINEAKFLRALMYFNLVRIYGDVPLIVKDMKTPAEAFTYGREPVNKVYEQIITDLTAAQDLPAMYADNQDIGRATRWAAKGMLAKVYLTLKRYADANTLLQELVTSPVGAGANSFHLLPDFARVFDAANPNNAEVIFAVQYARGFDPAQGNPFVEDAFANEDIGTGILRRGTGTFLMTEELSALYAANDLRLQMNKRLQGSRRSYVFTRKYFDAGMTTKLDAGNDWIVLRYADIDLMYAEVQNELGNPTAAFPYLQAVRQRAGLTTDTHLQTDQAAMRSAIELERRLELACEGHRWFDLLRTGRLITVMNAHFKSNLSDDEIGKGNSVEQYELLFPVPRYQVNLNPGKIIQNTGY</sequence>
<evidence type="ECO:0000256" key="4">
    <source>
        <dbReference type="ARBA" id="ARBA00023136"/>
    </source>
</evidence>
<dbReference type="AlphaFoldDB" id="A0A5B2VNS7"/>
<evidence type="ECO:0000256" key="5">
    <source>
        <dbReference type="ARBA" id="ARBA00023237"/>
    </source>
</evidence>
<keyword evidence="5" id="KW-0998">Cell outer membrane</keyword>
<feature type="domain" description="SusD-like N-terminal" evidence="7">
    <location>
        <begin position="75"/>
        <end position="253"/>
    </location>
</feature>
<reference evidence="8 9" key="1">
    <citation type="submission" date="2019-09" db="EMBL/GenBank/DDBJ databases">
        <title>Chitinophaga ginsengihumi sp. nov., isolated from soil of ginseng rhizosphere.</title>
        <authorList>
            <person name="Lee J."/>
        </authorList>
    </citation>
    <scope>NUCLEOTIDE SEQUENCE [LARGE SCALE GENOMIC DNA]</scope>
    <source>
        <strain evidence="8 9">BN140078</strain>
    </source>
</reference>
<dbReference type="Proteomes" id="UP000324611">
    <property type="component" value="Unassembled WGS sequence"/>
</dbReference>
<dbReference type="CDD" id="cd08977">
    <property type="entry name" value="SusD"/>
    <property type="match status" value="1"/>
</dbReference>
<comment type="similarity">
    <text evidence="2">Belongs to the SusD family.</text>
</comment>
<comment type="subcellular location">
    <subcellularLocation>
        <location evidence="1">Cell outer membrane</location>
    </subcellularLocation>
</comment>
<evidence type="ECO:0000256" key="2">
    <source>
        <dbReference type="ARBA" id="ARBA00006275"/>
    </source>
</evidence>
<reference evidence="8 9" key="2">
    <citation type="submission" date="2019-09" db="EMBL/GenBank/DDBJ databases">
        <authorList>
            <person name="Jin C."/>
        </authorList>
    </citation>
    <scope>NUCLEOTIDE SEQUENCE [LARGE SCALE GENOMIC DNA]</scope>
    <source>
        <strain evidence="8 9">BN140078</strain>
    </source>
</reference>
<comment type="caution">
    <text evidence="8">The sequence shown here is derived from an EMBL/GenBank/DDBJ whole genome shotgun (WGS) entry which is preliminary data.</text>
</comment>
<keyword evidence="4" id="KW-0472">Membrane</keyword>
<dbReference type="InterPro" id="IPR012944">
    <property type="entry name" value="SusD_RagB_dom"/>
</dbReference>
<evidence type="ECO:0000259" key="7">
    <source>
        <dbReference type="Pfam" id="PF14322"/>
    </source>
</evidence>
<evidence type="ECO:0000256" key="3">
    <source>
        <dbReference type="ARBA" id="ARBA00022729"/>
    </source>
</evidence>
<evidence type="ECO:0000259" key="6">
    <source>
        <dbReference type="Pfam" id="PF07980"/>
    </source>
</evidence>
<dbReference type="Pfam" id="PF14322">
    <property type="entry name" value="SusD-like_3"/>
    <property type="match status" value="1"/>
</dbReference>
<protein>
    <submittedName>
        <fullName evidence="8">RagB/SusD family nutrient uptake outer membrane protein</fullName>
    </submittedName>
</protein>
<proteinExistence type="inferred from homology"/>
<dbReference type="InterPro" id="IPR011990">
    <property type="entry name" value="TPR-like_helical_dom_sf"/>
</dbReference>
<organism evidence="8 9">
    <name type="scientific">Chitinophaga agrisoli</name>
    <dbReference type="NCBI Taxonomy" id="2607653"/>
    <lineage>
        <taxon>Bacteria</taxon>
        <taxon>Pseudomonadati</taxon>
        <taxon>Bacteroidota</taxon>
        <taxon>Chitinophagia</taxon>
        <taxon>Chitinophagales</taxon>
        <taxon>Chitinophagaceae</taxon>
        <taxon>Chitinophaga</taxon>
    </lineage>
</organism>
<dbReference type="Gene3D" id="1.25.40.390">
    <property type="match status" value="1"/>
</dbReference>
<evidence type="ECO:0000313" key="9">
    <source>
        <dbReference type="Proteomes" id="UP000324611"/>
    </source>
</evidence>
<feature type="domain" description="RagB/SusD" evidence="6">
    <location>
        <begin position="364"/>
        <end position="520"/>
    </location>
</feature>
<gene>
    <name evidence="8" type="ORF">F0L74_27050</name>
</gene>
<dbReference type="SUPFAM" id="SSF48452">
    <property type="entry name" value="TPR-like"/>
    <property type="match status" value="1"/>
</dbReference>
<dbReference type="EMBL" id="VUOC01000004">
    <property type="protein sequence ID" value="KAA2239847.1"/>
    <property type="molecule type" value="Genomic_DNA"/>
</dbReference>
<evidence type="ECO:0000313" key="8">
    <source>
        <dbReference type="EMBL" id="KAA2239847.1"/>
    </source>
</evidence>
<dbReference type="GO" id="GO:0009279">
    <property type="term" value="C:cell outer membrane"/>
    <property type="evidence" value="ECO:0007669"/>
    <property type="project" value="UniProtKB-SubCell"/>
</dbReference>
<dbReference type="InterPro" id="IPR033985">
    <property type="entry name" value="SusD-like_N"/>
</dbReference>
<dbReference type="Pfam" id="PF07980">
    <property type="entry name" value="SusD_RagB"/>
    <property type="match status" value="1"/>
</dbReference>
<keyword evidence="9" id="KW-1185">Reference proteome</keyword>
<evidence type="ECO:0000256" key="1">
    <source>
        <dbReference type="ARBA" id="ARBA00004442"/>
    </source>
</evidence>
<name>A0A5B2VNS7_9BACT</name>
<accession>A0A5B2VNS7</accession>
<keyword evidence="3" id="KW-0732">Signal</keyword>